<organism evidence="2 3">
    <name type="scientific">Virgibacillus tibetensis</name>
    <dbReference type="NCBI Taxonomy" id="3042313"/>
    <lineage>
        <taxon>Bacteria</taxon>
        <taxon>Bacillati</taxon>
        <taxon>Bacillota</taxon>
        <taxon>Bacilli</taxon>
        <taxon>Bacillales</taxon>
        <taxon>Bacillaceae</taxon>
        <taxon>Virgibacillus</taxon>
    </lineage>
</organism>
<reference evidence="2 3" key="1">
    <citation type="journal article" date="2024" name="Int. J. Syst. Evol. Microbiol.">
        <title>Virgibacillus tibetensis sp. nov., isolated from salt lake on the Tibetan Plateau of China.</title>
        <authorList>
            <person name="Phurbu D."/>
            <person name="Liu Z.-X."/>
            <person name="Wang R."/>
            <person name="Zheng Y.-Y."/>
            <person name="Liu H.-C."/>
            <person name="Zhou Y.-G."/>
            <person name="Yu Y.-J."/>
            <person name="Li A.-H."/>
        </authorList>
    </citation>
    <scope>NUCLEOTIDE SEQUENCE [LARGE SCALE GENOMIC DNA]</scope>
    <source>
        <strain evidence="2 3">C22-A2</strain>
    </source>
</reference>
<evidence type="ECO:0000259" key="1">
    <source>
        <dbReference type="PROSITE" id="PS51462"/>
    </source>
</evidence>
<dbReference type="Proteomes" id="UP001335737">
    <property type="component" value="Unassembled WGS sequence"/>
</dbReference>
<dbReference type="Pfam" id="PF00293">
    <property type="entry name" value="NUDIX"/>
    <property type="match status" value="1"/>
</dbReference>
<name>A0ABU6KK79_9BACI</name>
<dbReference type="RefSeq" id="WP_327609255.1">
    <property type="nucleotide sequence ID" value="NZ_JARZFX010000018.1"/>
</dbReference>
<gene>
    <name evidence="2" type="ORF">QGM71_19820</name>
</gene>
<dbReference type="SUPFAM" id="SSF55811">
    <property type="entry name" value="Nudix"/>
    <property type="match status" value="1"/>
</dbReference>
<dbReference type="InterPro" id="IPR015797">
    <property type="entry name" value="NUDIX_hydrolase-like_dom_sf"/>
</dbReference>
<proteinExistence type="predicted"/>
<comment type="caution">
    <text evidence="2">The sequence shown here is derived from an EMBL/GenBank/DDBJ whole genome shotgun (WGS) entry which is preliminary data.</text>
</comment>
<evidence type="ECO:0000313" key="2">
    <source>
        <dbReference type="EMBL" id="MEC5425721.1"/>
    </source>
</evidence>
<feature type="domain" description="Nudix hydrolase" evidence="1">
    <location>
        <begin position="27"/>
        <end position="157"/>
    </location>
</feature>
<dbReference type="EMBL" id="JARZFX010000018">
    <property type="protein sequence ID" value="MEC5425721.1"/>
    <property type="molecule type" value="Genomic_DNA"/>
</dbReference>
<protein>
    <submittedName>
        <fullName evidence="2">NUDIX domain-containing protein</fullName>
    </submittedName>
</protein>
<dbReference type="CDD" id="cd02883">
    <property type="entry name" value="NUDIX_Hydrolase"/>
    <property type="match status" value="1"/>
</dbReference>
<evidence type="ECO:0000313" key="3">
    <source>
        <dbReference type="Proteomes" id="UP001335737"/>
    </source>
</evidence>
<keyword evidence="3" id="KW-1185">Reference proteome</keyword>
<sequence>MTTAYVNWGNSKVKLTWKQDNRLPSRNLITSVHGFCFYKKKLVMVDLEDRGWDFPGGHIEVNETPEQCFRREAMEEGCIEGICHLLGYLEVDHHDNPVWNEDSVYPLVGYQVFYCMHIEQLHPFKARYESTSRTLIDPSDVADYYKNWHKVYQAVLDSACEMERRNSNQ</sequence>
<accession>A0ABU6KK79</accession>
<dbReference type="PROSITE" id="PS51462">
    <property type="entry name" value="NUDIX"/>
    <property type="match status" value="1"/>
</dbReference>
<dbReference type="Gene3D" id="3.90.79.10">
    <property type="entry name" value="Nucleoside Triphosphate Pyrophosphohydrolase"/>
    <property type="match status" value="1"/>
</dbReference>
<dbReference type="InterPro" id="IPR000086">
    <property type="entry name" value="NUDIX_hydrolase_dom"/>
</dbReference>